<dbReference type="GO" id="GO:0005886">
    <property type="term" value="C:plasma membrane"/>
    <property type="evidence" value="ECO:0007669"/>
    <property type="project" value="UniProtKB-SubCell"/>
</dbReference>
<keyword evidence="9 11" id="KW-0472">Membrane</keyword>
<dbReference type="PROSITE" id="PS00211">
    <property type="entry name" value="ABC_TRANSPORTER_1"/>
    <property type="match status" value="1"/>
</dbReference>
<dbReference type="EMBL" id="CAFBMQ010000137">
    <property type="protein sequence ID" value="CAB4912717.1"/>
    <property type="molecule type" value="Genomic_DNA"/>
</dbReference>
<evidence type="ECO:0000259" key="12">
    <source>
        <dbReference type="PROSITE" id="PS50893"/>
    </source>
</evidence>
<organism evidence="14">
    <name type="scientific">freshwater metagenome</name>
    <dbReference type="NCBI Taxonomy" id="449393"/>
    <lineage>
        <taxon>unclassified sequences</taxon>
        <taxon>metagenomes</taxon>
        <taxon>ecological metagenomes</taxon>
    </lineage>
</organism>
<dbReference type="FunFam" id="3.40.50.300:FF:000016">
    <property type="entry name" value="Oligopeptide ABC transporter ATP-binding component"/>
    <property type="match status" value="1"/>
</dbReference>
<name>A0A6J7GW36_9ZZZZ</name>
<evidence type="ECO:0000313" key="14">
    <source>
        <dbReference type="EMBL" id="CAB4912717.1"/>
    </source>
</evidence>
<feature type="transmembrane region" description="Helical" evidence="11">
    <location>
        <begin position="221"/>
        <end position="244"/>
    </location>
</feature>
<keyword evidence="6" id="KW-0547">Nucleotide-binding</keyword>
<dbReference type="GO" id="GO:0005524">
    <property type="term" value="F:ATP binding"/>
    <property type="evidence" value="ECO:0007669"/>
    <property type="project" value="UniProtKB-KW"/>
</dbReference>
<dbReference type="Pfam" id="PF08352">
    <property type="entry name" value="oligo_HPY"/>
    <property type="match status" value="1"/>
</dbReference>
<proteinExistence type="predicted"/>
<dbReference type="InterPro" id="IPR017871">
    <property type="entry name" value="ABC_transporter-like_CS"/>
</dbReference>
<evidence type="ECO:0000256" key="11">
    <source>
        <dbReference type="SAM" id="Phobius"/>
    </source>
</evidence>
<sequence>MSAPQPLPDADLLTPDEPATEVAPPTRRRGVPAFLRRPGGALGAAWLVVVVLASLTAPLWVPYDVTAQDLGDRLSLPSADHLLGTDPLGRDLLSRIATAGSLPLLSSALMLVVAFGIGLPLALVAAERPGRTERLISRATEVLLALPATVLLLAVIGIVGNDIPLVMAVFGVLLSAAVYRVMLGVAQTVRQRLYVDAARVDGLGSVRVNVRHVLPAMGTVIAVQAAQLFGIGILVVAGLAFLGFGPGEPDPSWGFMINDASSHLFDGPWLLVPSGLVLALTVVAANELADALAARGGAGARRRSRRARTTTPAPAPSAVPAADPAPVPDDAVLAVRDLRVSVVDGPDLVTGVSLTVRRGTVLGLVGESGCGKSMTARSLLGLLPDGVEVSGGSITFQGTDLVGRPESELRGYRGSKIALISQEPMVALDPAFSVAAQLTGPIRRHRGVGRGEARTIAAQLLRNVGIVDADRILGSYPHQLSGGMAQRVCIALALTGEPDLLVADEPTTALDVTVQAEILSLLRALVRDTGLSVVLVTHDLGVVADLCDDVAVMYAGEVVEAGSTAAVLDGPRHPYTMALLGADPHVPDGEPVPERLASIAGTVPSPGTWPVGCRFAGRCMFATDECRTPFPAVPAHGGGLVRCVRVEDLALHRISWTPEEAGAEIAAVDVVPTEITAGGAR</sequence>
<dbReference type="PROSITE" id="PS50928">
    <property type="entry name" value="ABC_TM1"/>
    <property type="match status" value="1"/>
</dbReference>
<comment type="subcellular location">
    <subcellularLocation>
        <location evidence="2">Cell membrane</location>
        <topology evidence="2">Peripheral membrane protein</topology>
    </subcellularLocation>
    <subcellularLocation>
        <location evidence="1">Membrane</location>
        <topology evidence="1">Multi-pass membrane protein</topology>
    </subcellularLocation>
</comment>
<dbReference type="CDD" id="cd03257">
    <property type="entry name" value="ABC_NikE_OppD_transporters"/>
    <property type="match status" value="1"/>
</dbReference>
<dbReference type="GO" id="GO:0016887">
    <property type="term" value="F:ATP hydrolysis activity"/>
    <property type="evidence" value="ECO:0007669"/>
    <property type="project" value="InterPro"/>
</dbReference>
<feature type="transmembrane region" description="Helical" evidence="11">
    <location>
        <begin position="165"/>
        <end position="183"/>
    </location>
</feature>
<evidence type="ECO:0000256" key="9">
    <source>
        <dbReference type="ARBA" id="ARBA00023136"/>
    </source>
</evidence>
<protein>
    <submittedName>
        <fullName evidence="14">Unannotated protein</fullName>
    </submittedName>
</protein>
<feature type="compositionally biased region" description="Pro residues" evidence="10">
    <location>
        <begin position="313"/>
        <end position="324"/>
    </location>
</feature>
<dbReference type="InterPro" id="IPR050388">
    <property type="entry name" value="ABC_Ni/Peptide_Import"/>
</dbReference>
<keyword evidence="8 11" id="KW-1133">Transmembrane helix</keyword>
<dbReference type="PROSITE" id="PS50893">
    <property type="entry name" value="ABC_TRANSPORTER_2"/>
    <property type="match status" value="1"/>
</dbReference>
<dbReference type="InterPro" id="IPR003439">
    <property type="entry name" value="ABC_transporter-like_ATP-bd"/>
</dbReference>
<dbReference type="PANTHER" id="PTHR43297">
    <property type="entry name" value="OLIGOPEPTIDE TRANSPORT ATP-BINDING PROTEIN APPD"/>
    <property type="match status" value="1"/>
</dbReference>
<dbReference type="PANTHER" id="PTHR43297:SF2">
    <property type="entry name" value="DIPEPTIDE TRANSPORT ATP-BINDING PROTEIN DPPD"/>
    <property type="match status" value="1"/>
</dbReference>
<dbReference type="AlphaFoldDB" id="A0A6J7GW36"/>
<dbReference type="InterPro" id="IPR013563">
    <property type="entry name" value="Oligopep_ABC_C"/>
</dbReference>
<keyword evidence="3" id="KW-0813">Transport</keyword>
<dbReference type="InterPro" id="IPR035906">
    <property type="entry name" value="MetI-like_sf"/>
</dbReference>
<feature type="domain" description="ABC transporter" evidence="12">
    <location>
        <begin position="333"/>
        <end position="580"/>
    </location>
</feature>
<feature type="transmembrane region" description="Helical" evidence="11">
    <location>
        <begin position="104"/>
        <end position="126"/>
    </location>
</feature>
<evidence type="ECO:0000256" key="3">
    <source>
        <dbReference type="ARBA" id="ARBA00022448"/>
    </source>
</evidence>
<dbReference type="InterPro" id="IPR027417">
    <property type="entry name" value="P-loop_NTPase"/>
</dbReference>
<dbReference type="NCBIfam" id="TIGR01727">
    <property type="entry name" value="oligo_HPY"/>
    <property type="match status" value="1"/>
</dbReference>
<dbReference type="InterPro" id="IPR000515">
    <property type="entry name" value="MetI-like"/>
</dbReference>
<feature type="domain" description="ABC transmembrane type-1" evidence="13">
    <location>
        <begin position="100"/>
        <end position="289"/>
    </location>
</feature>
<evidence type="ECO:0000256" key="4">
    <source>
        <dbReference type="ARBA" id="ARBA00022475"/>
    </source>
</evidence>
<evidence type="ECO:0000256" key="1">
    <source>
        <dbReference type="ARBA" id="ARBA00004141"/>
    </source>
</evidence>
<evidence type="ECO:0000256" key="2">
    <source>
        <dbReference type="ARBA" id="ARBA00004202"/>
    </source>
</evidence>
<dbReference type="Gene3D" id="3.40.50.300">
    <property type="entry name" value="P-loop containing nucleotide triphosphate hydrolases"/>
    <property type="match status" value="1"/>
</dbReference>
<keyword evidence="4" id="KW-1003">Cell membrane</keyword>
<dbReference type="GO" id="GO:0015833">
    <property type="term" value="P:peptide transport"/>
    <property type="evidence" value="ECO:0007669"/>
    <property type="project" value="InterPro"/>
</dbReference>
<dbReference type="Pfam" id="PF00528">
    <property type="entry name" value="BPD_transp_1"/>
    <property type="match status" value="1"/>
</dbReference>
<gene>
    <name evidence="14" type="ORF">UFOPK3609_00966</name>
</gene>
<feature type="region of interest" description="Disordered" evidence="10">
    <location>
        <begin position="299"/>
        <end position="324"/>
    </location>
</feature>
<feature type="transmembrane region" description="Helical" evidence="11">
    <location>
        <begin position="138"/>
        <end position="159"/>
    </location>
</feature>
<keyword evidence="7" id="KW-0067">ATP-binding</keyword>
<dbReference type="SUPFAM" id="SSF161098">
    <property type="entry name" value="MetI-like"/>
    <property type="match status" value="1"/>
</dbReference>
<accession>A0A6J7GW36</accession>
<dbReference type="InterPro" id="IPR003593">
    <property type="entry name" value="AAA+_ATPase"/>
</dbReference>
<evidence type="ECO:0000259" key="13">
    <source>
        <dbReference type="PROSITE" id="PS50928"/>
    </source>
</evidence>
<evidence type="ECO:0000256" key="7">
    <source>
        <dbReference type="ARBA" id="ARBA00022840"/>
    </source>
</evidence>
<dbReference type="CDD" id="cd06261">
    <property type="entry name" value="TM_PBP2"/>
    <property type="match status" value="1"/>
</dbReference>
<dbReference type="SUPFAM" id="SSF52540">
    <property type="entry name" value="P-loop containing nucleoside triphosphate hydrolases"/>
    <property type="match status" value="1"/>
</dbReference>
<evidence type="ECO:0000256" key="5">
    <source>
        <dbReference type="ARBA" id="ARBA00022692"/>
    </source>
</evidence>
<evidence type="ECO:0000256" key="6">
    <source>
        <dbReference type="ARBA" id="ARBA00022741"/>
    </source>
</evidence>
<feature type="transmembrane region" description="Helical" evidence="11">
    <location>
        <begin position="39"/>
        <end position="61"/>
    </location>
</feature>
<reference evidence="14" key="1">
    <citation type="submission" date="2020-05" db="EMBL/GenBank/DDBJ databases">
        <authorList>
            <person name="Chiriac C."/>
            <person name="Salcher M."/>
            <person name="Ghai R."/>
            <person name="Kavagutti S V."/>
        </authorList>
    </citation>
    <scope>NUCLEOTIDE SEQUENCE</scope>
</reference>
<keyword evidence="5 11" id="KW-0812">Transmembrane</keyword>
<dbReference type="GO" id="GO:0055085">
    <property type="term" value="P:transmembrane transport"/>
    <property type="evidence" value="ECO:0007669"/>
    <property type="project" value="InterPro"/>
</dbReference>
<feature type="region of interest" description="Disordered" evidence="10">
    <location>
        <begin position="1"/>
        <end position="26"/>
    </location>
</feature>
<dbReference type="Gene3D" id="1.10.3720.10">
    <property type="entry name" value="MetI-like"/>
    <property type="match status" value="1"/>
</dbReference>
<evidence type="ECO:0000256" key="8">
    <source>
        <dbReference type="ARBA" id="ARBA00022989"/>
    </source>
</evidence>
<dbReference type="Pfam" id="PF00005">
    <property type="entry name" value="ABC_tran"/>
    <property type="match status" value="1"/>
</dbReference>
<evidence type="ECO:0000256" key="10">
    <source>
        <dbReference type="SAM" id="MobiDB-lite"/>
    </source>
</evidence>
<dbReference type="SMART" id="SM00382">
    <property type="entry name" value="AAA"/>
    <property type="match status" value="1"/>
</dbReference>